<gene>
    <name evidence="1" type="ORF">MONAX_5E039675</name>
</gene>
<accession>A0A5E4C2J4</accession>
<name>A0A5E4C2J4_MARMO</name>
<keyword evidence="2" id="KW-1185">Reference proteome</keyword>
<dbReference type="EMBL" id="CABDUW010000851">
    <property type="protein sequence ID" value="VTJ76035.1"/>
    <property type="molecule type" value="Genomic_DNA"/>
</dbReference>
<protein>
    <submittedName>
        <fullName evidence="1">Uncharacterized protein</fullName>
    </submittedName>
</protein>
<dbReference type="AlphaFoldDB" id="A0A5E4C2J4"/>
<comment type="caution">
    <text evidence="1">The sequence shown here is derived from an EMBL/GenBank/DDBJ whole genome shotgun (WGS) entry which is preliminary data.</text>
</comment>
<proteinExistence type="predicted"/>
<reference evidence="1" key="1">
    <citation type="submission" date="2019-04" db="EMBL/GenBank/DDBJ databases">
        <authorList>
            <person name="Alioto T."/>
            <person name="Alioto T."/>
        </authorList>
    </citation>
    <scope>NUCLEOTIDE SEQUENCE [LARGE SCALE GENOMIC DNA]</scope>
</reference>
<organism evidence="1 2">
    <name type="scientific">Marmota monax</name>
    <name type="common">Woodchuck</name>
    <dbReference type="NCBI Taxonomy" id="9995"/>
    <lineage>
        <taxon>Eukaryota</taxon>
        <taxon>Metazoa</taxon>
        <taxon>Chordata</taxon>
        <taxon>Craniata</taxon>
        <taxon>Vertebrata</taxon>
        <taxon>Euteleostomi</taxon>
        <taxon>Mammalia</taxon>
        <taxon>Eutheria</taxon>
        <taxon>Euarchontoglires</taxon>
        <taxon>Glires</taxon>
        <taxon>Rodentia</taxon>
        <taxon>Sciuromorpha</taxon>
        <taxon>Sciuridae</taxon>
        <taxon>Xerinae</taxon>
        <taxon>Marmotini</taxon>
        <taxon>Marmota</taxon>
    </lineage>
</organism>
<sequence length="60" mass="6854">KGSSPHLGYVYVVLKSQGCRVVNNRWELEAIEMDGKEFIRNLQQFQEKEVCAIGRVETGL</sequence>
<dbReference type="Proteomes" id="UP000335636">
    <property type="component" value="Unassembled WGS sequence"/>
</dbReference>
<evidence type="ECO:0000313" key="1">
    <source>
        <dbReference type="EMBL" id="VTJ76035.1"/>
    </source>
</evidence>
<feature type="non-terminal residue" evidence="1">
    <location>
        <position position="1"/>
    </location>
</feature>
<evidence type="ECO:0000313" key="2">
    <source>
        <dbReference type="Proteomes" id="UP000335636"/>
    </source>
</evidence>